<dbReference type="InterPro" id="IPR042097">
    <property type="entry name" value="Aminopeptidase_N-like_N_sf"/>
</dbReference>
<evidence type="ECO:0000256" key="15">
    <source>
        <dbReference type="ARBA" id="ARBA00022968"/>
    </source>
</evidence>
<dbReference type="Pfam" id="PF01433">
    <property type="entry name" value="Peptidase_M1"/>
    <property type="match status" value="1"/>
</dbReference>
<evidence type="ECO:0000256" key="4">
    <source>
        <dbReference type="ARBA" id="ARBA00010136"/>
    </source>
</evidence>
<keyword evidence="10 25" id="KW-0812">Transmembrane</keyword>
<sequence length="993" mass="113109">MPNQNNLIRPSSTSYSASSVKQQLDVAEISRRRTSIIILSLISIVVFLFILSLLLLCALVVVGKGLSERSDKLSKEQPEEISKISLINRSNNANKSGSANNKYNMNKIAESLTFRLPRAIKPSTYNLLLHPDLEKKTFSGNVKIDVSLSEEMPYLALHSKFLNITNVNLMKNLVNGAEGIGVKSSFEYPKFEYFVIEPESALSAGNYTIDLDFNGSLDNKIVGFYGSSYFDKMRNKSRYIATSKFEPTFARQSFPCFDEPSMKAKYKIALISPDGDGYHALSNMDVEKIEDYDTGLKKYIFKESVPMSTYLTVFIVSDFARKNVTANVGSEVGEPFELSVYSTPGQLSKTDYALNVSQKIIEFYIDYFKIPYPLPKLDLAAIPDFVSGAMETWGLITYRETNLLYDVATSSTANKQRICSVIAHEGAHMWFGNLVTMKWWNDLWLNEGFASYIEFKGENAAEPDWNMMDQFTTDTMHSVLDLDATLGSHPIVVGVETPDQITEIFDSITYNKGASIIRMIEDFVGPDNFQNGVSDYLTEMKYLNADSDDLLRNLKKYTDLDISSIVNTFIRQKGIPVVTVEKIGTTVQLTQKRFLTDPDSESKETVASEFNYKWSIPITYFSDADNTTKREWFYHNMDKLTLDIGNANWVKINKDQVGYYRVNYNQSMWESMKEALKANINAMSVLDRAHLLNDVFSLAQGLKIDYTTALKMTEFLEVETSFIPWDVASTKLKNIRNLLYGTEFYKEFMKYVTTLVDGAYNNVNWEVNPANHLENLNRISILDLACSFEHKTCLEEVGTRFEKWLKDDPVNIRPHPDLRSLIYYYGMKSKGTESYWNLMFDIFKNEQDASEKAKLQSGLAAIQDQVILTQYIDIASANETYVRKQDYFSLLSSISGNRMGEPLVWDFVRTNWPNLVERFGLNERNLGRMIPTITSKFAKPIRLQEMKDFFRTYPEAGAGANARTQALETIENNIKWLANNKNSVGDFLQSLNV</sequence>
<dbReference type="AlphaFoldDB" id="A0A9N9S1X5"/>
<accession>A0A9N9S1X5</accession>
<evidence type="ECO:0000256" key="7">
    <source>
        <dbReference type="ARBA" id="ARBA00022475"/>
    </source>
</evidence>
<evidence type="ECO:0000256" key="13">
    <source>
        <dbReference type="ARBA" id="ARBA00022833"/>
    </source>
</evidence>
<evidence type="ECO:0000313" key="29">
    <source>
        <dbReference type="EMBL" id="CAG9806698.1"/>
    </source>
</evidence>
<evidence type="ECO:0000256" key="18">
    <source>
        <dbReference type="ARBA" id="ARBA00023136"/>
    </source>
</evidence>
<evidence type="ECO:0000256" key="12">
    <source>
        <dbReference type="ARBA" id="ARBA00022801"/>
    </source>
</evidence>
<dbReference type="GO" id="GO:0043171">
    <property type="term" value="P:peptide catabolic process"/>
    <property type="evidence" value="ECO:0007669"/>
    <property type="project" value="TreeGrafter"/>
</dbReference>
<keyword evidence="30" id="KW-1185">Reference proteome</keyword>
<comment type="catalytic activity">
    <reaction evidence="1">
        <text>Release of N-terminal glutamate (and to a lesser extent aspartate) from a peptide.</text>
        <dbReference type="EC" id="3.4.11.7"/>
    </reaction>
</comment>
<keyword evidence="16 25" id="KW-1133">Transmembrane helix</keyword>
<feature type="domain" description="ERAP1-like C-terminal" evidence="27">
    <location>
        <begin position="649"/>
        <end position="971"/>
    </location>
</feature>
<dbReference type="InterPro" id="IPR050344">
    <property type="entry name" value="Peptidase_M1_aminopeptidases"/>
</dbReference>
<dbReference type="Pfam" id="PF17900">
    <property type="entry name" value="Peptidase_M1_N"/>
    <property type="match status" value="1"/>
</dbReference>
<gene>
    <name evidence="29" type="ORF">CHIRRI_LOCUS9553</name>
</gene>
<dbReference type="SUPFAM" id="SSF55486">
    <property type="entry name" value="Metalloproteases ('zincins'), catalytic domain"/>
    <property type="match status" value="1"/>
</dbReference>
<reference evidence="29" key="2">
    <citation type="submission" date="2022-10" db="EMBL/GenBank/DDBJ databases">
        <authorList>
            <consortium name="ENA_rothamsted_submissions"/>
            <consortium name="culmorum"/>
            <person name="King R."/>
        </authorList>
    </citation>
    <scope>NUCLEOTIDE SEQUENCE</scope>
</reference>
<dbReference type="GO" id="GO:0006508">
    <property type="term" value="P:proteolysis"/>
    <property type="evidence" value="ECO:0007669"/>
    <property type="project" value="UniProtKB-KW"/>
</dbReference>
<evidence type="ECO:0000256" key="24">
    <source>
        <dbReference type="PIRSR" id="PIRSR634016-4"/>
    </source>
</evidence>
<feature type="transmembrane region" description="Helical" evidence="25">
    <location>
        <begin position="36"/>
        <end position="62"/>
    </location>
</feature>
<evidence type="ECO:0000256" key="21">
    <source>
        <dbReference type="ARBA" id="ARBA00023288"/>
    </source>
</evidence>
<keyword evidence="6 25" id="KW-0031">Aminopeptidase</keyword>
<keyword evidence="13 23" id="KW-0862">Zinc</keyword>
<dbReference type="GO" id="GO:0098552">
    <property type="term" value="C:side of membrane"/>
    <property type="evidence" value="ECO:0007669"/>
    <property type="project" value="UniProtKB-KW"/>
</dbReference>
<dbReference type="Proteomes" id="UP001153620">
    <property type="component" value="Chromosome 3"/>
</dbReference>
<dbReference type="FunFam" id="1.25.50.20:FF:000001">
    <property type="entry name" value="Aminopeptidase"/>
    <property type="match status" value="1"/>
</dbReference>
<keyword evidence="7" id="KW-1003">Cell membrane</keyword>
<name>A0A9N9S1X5_9DIPT</name>
<feature type="domain" description="Peptidase M1 membrane alanine aminopeptidase" evidence="26">
    <location>
        <begin position="352"/>
        <end position="569"/>
    </location>
</feature>
<protein>
    <recommendedName>
        <fullName evidence="25">Aminopeptidase</fullName>
        <ecNumber evidence="25">3.4.11.-</ecNumber>
    </recommendedName>
</protein>
<dbReference type="InterPro" id="IPR027268">
    <property type="entry name" value="Peptidase_M4/M1_CTD_sf"/>
</dbReference>
<comment type="subcellular location">
    <subcellularLocation>
        <location evidence="3">Cell membrane</location>
        <topology evidence="3">Lipid-anchor</topology>
        <topology evidence="3">GPI-anchor</topology>
    </subcellularLocation>
    <subcellularLocation>
        <location evidence="2">Cell membrane</location>
        <topology evidence="2">Single-pass type II membrane protein</topology>
    </subcellularLocation>
</comment>
<keyword evidence="12 25" id="KW-0378">Hydrolase</keyword>
<evidence type="ECO:0000256" key="16">
    <source>
        <dbReference type="ARBA" id="ARBA00022989"/>
    </source>
</evidence>
<evidence type="ECO:0000256" key="23">
    <source>
        <dbReference type="PIRSR" id="PIRSR634016-3"/>
    </source>
</evidence>
<comment type="cofactor">
    <cofactor evidence="23 25">
        <name>Zn(2+)</name>
        <dbReference type="ChEBI" id="CHEBI:29105"/>
    </cofactor>
    <text evidence="23 25">Binds 1 zinc ion per subunit.</text>
</comment>
<evidence type="ECO:0000256" key="2">
    <source>
        <dbReference type="ARBA" id="ARBA00004401"/>
    </source>
</evidence>
<keyword evidence="18 25" id="KW-0472">Membrane</keyword>
<evidence type="ECO:0000256" key="5">
    <source>
        <dbReference type="ARBA" id="ARBA00011748"/>
    </source>
</evidence>
<evidence type="ECO:0000256" key="8">
    <source>
        <dbReference type="ARBA" id="ARBA00022622"/>
    </source>
</evidence>
<evidence type="ECO:0000256" key="1">
    <source>
        <dbReference type="ARBA" id="ARBA00001703"/>
    </source>
</evidence>
<evidence type="ECO:0000256" key="17">
    <source>
        <dbReference type="ARBA" id="ARBA00023049"/>
    </source>
</evidence>
<evidence type="ECO:0000256" key="19">
    <source>
        <dbReference type="ARBA" id="ARBA00023157"/>
    </source>
</evidence>
<evidence type="ECO:0000256" key="14">
    <source>
        <dbReference type="ARBA" id="ARBA00022837"/>
    </source>
</evidence>
<comment type="similarity">
    <text evidence="4 25">Belongs to the peptidase M1 family.</text>
</comment>
<dbReference type="PANTHER" id="PTHR11533">
    <property type="entry name" value="PROTEASE M1 ZINC METALLOPROTEASE"/>
    <property type="match status" value="1"/>
</dbReference>
<dbReference type="GO" id="GO:0042277">
    <property type="term" value="F:peptide binding"/>
    <property type="evidence" value="ECO:0007669"/>
    <property type="project" value="TreeGrafter"/>
</dbReference>
<evidence type="ECO:0000256" key="11">
    <source>
        <dbReference type="ARBA" id="ARBA00022723"/>
    </source>
</evidence>
<evidence type="ECO:0000256" key="3">
    <source>
        <dbReference type="ARBA" id="ARBA00004609"/>
    </source>
</evidence>
<dbReference type="Gene3D" id="2.60.40.1910">
    <property type="match status" value="1"/>
</dbReference>
<dbReference type="Gene3D" id="1.10.390.10">
    <property type="entry name" value="Neutral Protease Domain 2"/>
    <property type="match status" value="1"/>
</dbReference>
<dbReference type="CDD" id="cd09601">
    <property type="entry name" value="M1_APN-Q_like"/>
    <property type="match status" value="1"/>
</dbReference>
<dbReference type="GO" id="GO:0008270">
    <property type="term" value="F:zinc ion binding"/>
    <property type="evidence" value="ECO:0007669"/>
    <property type="project" value="UniProtKB-UniRule"/>
</dbReference>
<keyword evidence="17 25" id="KW-0482">Metalloprotease</keyword>
<dbReference type="InterPro" id="IPR024571">
    <property type="entry name" value="ERAP1-like_C_dom"/>
</dbReference>
<dbReference type="OrthoDB" id="510539at2759"/>
<dbReference type="InterPro" id="IPR014782">
    <property type="entry name" value="Peptidase_M1_dom"/>
</dbReference>
<dbReference type="EMBL" id="OU895879">
    <property type="protein sequence ID" value="CAG9806698.1"/>
    <property type="molecule type" value="Genomic_DNA"/>
</dbReference>
<organism evidence="29 30">
    <name type="scientific">Chironomus riparius</name>
    <dbReference type="NCBI Taxonomy" id="315576"/>
    <lineage>
        <taxon>Eukaryota</taxon>
        <taxon>Metazoa</taxon>
        <taxon>Ecdysozoa</taxon>
        <taxon>Arthropoda</taxon>
        <taxon>Hexapoda</taxon>
        <taxon>Insecta</taxon>
        <taxon>Pterygota</taxon>
        <taxon>Neoptera</taxon>
        <taxon>Endopterygota</taxon>
        <taxon>Diptera</taxon>
        <taxon>Nematocera</taxon>
        <taxon>Chironomoidea</taxon>
        <taxon>Chironomidae</taxon>
        <taxon>Chironominae</taxon>
        <taxon>Chironomus</taxon>
    </lineage>
</organism>
<evidence type="ECO:0000256" key="9">
    <source>
        <dbReference type="ARBA" id="ARBA00022670"/>
    </source>
</evidence>
<dbReference type="GO" id="GO:0005886">
    <property type="term" value="C:plasma membrane"/>
    <property type="evidence" value="ECO:0007669"/>
    <property type="project" value="UniProtKB-SubCell"/>
</dbReference>
<dbReference type="GO" id="GO:0005737">
    <property type="term" value="C:cytoplasm"/>
    <property type="evidence" value="ECO:0007669"/>
    <property type="project" value="TreeGrafter"/>
</dbReference>
<keyword evidence="21" id="KW-0449">Lipoprotein</keyword>
<dbReference type="FunFam" id="2.60.40.1910:FF:000003">
    <property type="entry name" value="Aminopeptidase"/>
    <property type="match status" value="1"/>
</dbReference>
<keyword evidence="8" id="KW-0336">GPI-anchor</keyword>
<evidence type="ECO:0000256" key="10">
    <source>
        <dbReference type="ARBA" id="ARBA00022692"/>
    </source>
</evidence>
<feature type="active site" description="Proton acceptor" evidence="22">
    <location>
        <position position="425"/>
    </location>
</feature>
<evidence type="ECO:0000259" key="27">
    <source>
        <dbReference type="Pfam" id="PF11838"/>
    </source>
</evidence>
<evidence type="ECO:0000313" key="30">
    <source>
        <dbReference type="Proteomes" id="UP001153620"/>
    </source>
</evidence>
<feature type="domain" description="Aminopeptidase N-like N-terminal" evidence="28">
    <location>
        <begin position="121"/>
        <end position="311"/>
    </location>
</feature>
<feature type="binding site" evidence="23">
    <location>
        <position position="424"/>
    </location>
    <ligand>
        <name>Zn(2+)</name>
        <dbReference type="ChEBI" id="CHEBI:29105"/>
        <note>catalytic</note>
    </ligand>
</feature>
<dbReference type="FunFam" id="1.10.390.10:FF:000016">
    <property type="entry name" value="Glutamyl aminopeptidase"/>
    <property type="match status" value="1"/>
</dbReference>
<keyword evidence="11 23" id="KW-0479">Metal-binding</keyword>
<dbReference type="FunFam" id="2.60.40.1730:FF:000012">
    <property type="entry name" value="Aminopeptidase N"/>
    <property type="match status" value="1"/>
</dbReference>
<keyword evidence="19" id="KW-1015">Disulfide bond</keyword>
<proteinExistence type="inferred from homology"/>
<dbReference type="GO" id="GO:0004230">
    <property type="term" value="F:glutamyl aminopeptidase activity"/>
    <property type="evidence" value="ECO:0007669"/>
    <property type="project" value="UniProtKB-EC"/>
</dbReference>
<dbReference type="SUPFAM" id="SSF63737">
    <property type="entry name" value="Leukotriene A4 hydrolase N-terminal domain"/>
    <property type="match status" value="1"/>
</dbReference>
<dbReference type="GO" id="GO:0005615">
    <property type="term" value="C:extracellular space"/>
    <property type="evidence" value="ECO:0007669"/>
    <property type="project" value="TreeGrafter"/>
</dbReference>
<evidence type="ECO:0000256" key="22">
    <source>
        <dbReference type="PIRSR" id="PIRSR634016-1"/>
    </source>
</evidence>
<dbReference type="PANTHER" id="PTHR11533:SF276">
    <property type="entry name" value="GLUTAMYL AMINOPEPTIDASE"/>
    <property type="match status" value="1"/>
</dbReference>
<dbReference type="Gene3D" id="2.60.40.1730">
    <property type="entry name" value="tricorn interacting facor f3 domain"/>
    <property type="match status" value="1"/>
</dbReference>
<feature type="site" description="Transition state stabilizer" evidence="24">
    <location>
        <position position="510"/>
    </location>
</feature>
<dbReference type="InterPro" id="IPR045357">
    <property type="entry name" value="Aminopeptidase_N-like_N"/>
</dbReference>
<evidence type="ECO:0000256" key="25">
    <source>
        <dbReference type="RuleBase" id="RU364040"/>
    </source>
</evidence>
<evidence type="ECO:0000256" key="20">
    <source>
        <dbReference type="ARBA" id="ARBA00023180"/>
    </source>
</evidence>
<comment type="subunit">
    <text evidence="5">Homodimer; disulfide-linked.</text>
</comment>
<evidence type="ECO:0000256" key="6">
    <source>
        <dbReference type="ARBA" id="ARBA00022438"/>
    </source>
</evidence>
<keyword evidence="15" id="KW-0735">Signal-anchor</keyword>
<evidence type="ECO:0000259" key="26">
    <source>
        <dbReference type="Pfam" id="PF01433"/>
    </source>
</evidence>
<dbReference type="EC" id="3.4.11.-" evidence="25"/>
<dbReference type="Gene3D" id="1.25.50.20">
    <property type="match status" value="1"/>
</dbReference>
<keyword evidence="14" id="KW-0106">Calcium</keyword>
<dbReference type="PRINTS" id="PR00756">
    <property type="entry name" value="ALADIPTASE"/>
</dbReference>
<dbReference type="InterPro" id="IPR034016">
    <property type="entry name" value="M1_APN-typ"/>
</dbReference>
<reference evidence="29" key="1">
    <citation type="submission" date="2022-01" db="EMBL/GenBank/DDBJ databases">
        <authorList>
            <person name="King R."/>
        </authorList>
    </citation>
    <scope>NUCLEOTIDE SEQUENCE</scope>
</reference>
<dbReference type="InterPro" id="IPR001930">
    <property type="entry name" value="Peptidase_M1"/>
</dbReference>
<dbReference type="GO" id="GO:0070006">
    <property type="term" value="F:metalloaminopeptidase activity"/>
    <property type="evidence" value="ECO:0007669"/>
    <property type="project" value="TreeGrafter"/>
</dbReference>
<keyword evidence="20" id="KW-0325">Glycoprotein</keyword>
<feature type="binding site" evidence="23">
    <location>
        <position position="428"/>
    </location>
    <ligand>
        <name>Zn(2+)</name>
        <dbReference type="ChEBI" id="CHEBI:29105"/>
        <note>catalytic</note>
    </ligand>
</feature>
<keyword evidence="9 25" id="KW-0645">Protease</keyword>
<evidence type="ECO:0000259" key="28">
    <source>
        <dbReference type="Pfam" id="PF17900"/>
    </source>
</evidence>
<feature type="binding site" evidence="23">
    <location>
        <position position="447"/>
    </location>
    <ligand>
        <name>Zn(2+)</name>
        <dbReference type="ChEBI" id="CHEBI:29105"/>
        <note>catalytic</note>
    </ligand>
</feature>
<dbReference type="Pfam" id="PF11838">
    <property type="entry name" value="ERAP1_C"/>
    <property type="match status" value="1"/>
</dbReference>